<dbReference type="Proteomes" id="UP000481153">
    <property type="component" value="Unassembled WGS sequence"/>
</dbReference>
<dbReference type="GO" id="GO:0016787">
    <property type="term" value="F:hydrolase activity"/>
    <property type="evidence" value="ECO:0007669"/>
    <property type="project" value="InterPro"/>
</dbReference>
<feature type="domain" description="Calcineurin-like phosphoesterase" evidence="2">
    <location>
        <begin position="70"/>
        <end position="260"/>
    </location>
</feature>
<keyword evidence="1" id="KW-0812">Transmembrane</keyword>
<evidence type="ECO:0000256" key="1">
    <source>
        <dbReference type="SAM" id="Phobius"/>
    </source>
</evidence>
<dbReference type="SUPFAM" id="SSF56300">
    <property type="entry name" value="Metallo-dependent phosphatases"/>
    <property type="match status" value="1"/>
</dbReference>
<dbReference type="EMBL" id="VJMJ01000347">
    <property type="protein sequence ID" value="KAF0722111.1"/>
    <property type="molecule type" value="Genomic_DNA"/>
</dbReference>
<dbReference type="InterPro" id="IPR051693">
    <property type="entry name" value="UPF0046_metallophosphoest"/>
</dbReference>
<evidence type="ECO:0000313" key="3">
    <source>
        <dbReference type="EMBL" id="KAF0722111.1"/>
    </source>
</evidence>
<gene>
    <name evidence="3" type="ORF">Ae201684_018675</name>
</gene>
<feature type="transmembrane region" description="Helical" evidence="1">
    <location>
        <begin position="7"/>
        <end position="25"/>
    </location>
</feature>
<dbReference type="CDD" id="cd07379">
    <property type="entry name" value="MPP_239FB"/>
    <property type="match status" value="1"/>
</dbReference>
<dbReference type="PANTHER" id="PTHR12905:SF0">
    <property type="entry name" value="CALCINEURIN-LIKE PHOSPHOESTERASE DOMAIN-CONTAINING PROTEIN"/>
    <property type="match status" value="1"/>
</dbReference>
<evidence type="ECO:0000313" key="4">
    <source>
        <dbReference type="Proteomes" id="UP000481153"/>
    </source>
</evidence>
<dbReference type="Pfam" id="PF00149">
    <property type="entry name" value="Metallophos"/>
    <property type="match status" value="1"/>
</dbReference>
<keyword evidence="4" id="KW-1185">Reference proteome</keyword>
<evidence type="ECO:0000259" key="2">
    <source>
        <dbReference type="Pfam" id="PF00149"/>
    </source>
</evidence>
<dbReference type="VEuPathDB" id="FungiDB:AeMF1_005201"/>
<accession>A0A6G0W4Y2</accession>
<dbReference type="InterPro" id="IPR004843">
    <property type="entry name" value="Calcineurin-like_PHP"/>
</dbReference>
<organism evidence="3 4">
    <name type="scientific">Aphanomyces euteiches</name>
    <dbReference type="NCBI Taxonomy" id="100861"/>
    <lineage>
        <taxon>Eukaryota</taxon>
        <taxon>Sar</taxon>
        <taxon>Stramenopiles</taxon>
        <taxon>Oomycota</taxon>
        <taxon>Saprolegniomycetes</taxon>
        <taxon>Saprolegniales</taxon>
        <taxon>Verrucalvaceae</taxon>
        <taxon>Aphanomyces</taxon>
    </lineage>
</organism>
<reference evidence="3 4" key="1">
    <citation type="submission" date="2019-07" db="EMBL/GenBank/DDBJ databases">
        <title>Genomics analysis of Aphanomyces spp. identifies a new class of oomycete effector associated with host adaptation.</title>
        <authorList>
            <person name="Gaulin E."/>
        </authorList>
    </citation>
    <scope>NUCLEOTIDE SEQUENCE [LARGE SCALE GENOMIC DNA]</scope>
    <source>
        <strain evidence="3 4">ATCC 201684</strain>
    </source>
</reference>
<proteinExistence type="predicted"/>
<dbReference type="PANTHER" id="PTHR12905">
    <property type="entry name" value="METALLOPHOSPHOESTERASE"/>
    <property type="match status" value="1"/>
</dbReference>
<comment type="caution">
    <text evidence="3">The sequence shown here is derived from an EMBL/GenBank/DDBJ whole genome shotgun (WGS) entry which is preliminary data.</text>
</comment>
<dbReference type="Gene3D" id="3.60.21.10">
    <property type="match status" value="1"/>
</dbReference>
<protein>
    <recommendedName>
        <fullName evidence="2">Calcineurin-like phosphoesterase domain-containing protein</fullName>
    </recommendedName>
</protein>
<keyword evidence="1" id="KW-0472">Membrane</keyword>
<keyword evidence="1" id="KW-1133">Transmembrane helix</keyword>
<sequence length="299" mass="33231">MSPQHAFLVVFSIILTILILLSYMLSFISTPLAILLFGFGGYYIIGRLLQASGMLSPKPQIGPQAPDTVRFVCISDTHGKHAQLALPPGDVLIHAGDFSRRGTLDEIQSFNDWLGTLPYRCKIVIAGNHELAFDEKEYPNYWKTWHTSFQDPAQAKKLLTNCEYLEHTSTEVDGIKIFGSPYTMPIAGRDMAFNVPRGEAAAALWKTVPADTDILVTHGPPLGILDKVMHNGSHVGDEDLLKQILTRIRPKVHIFGHIHEGYGKTVVGTTTFFNAAILTYLRQPSNSPWVVDLPKKVRK</sequence>
<dbReference type="InterPro" id="IPR029052">
    <property type="entry name" value="Metallo-depent_PP-like"/>
</dbReference>
<name>A0A6G0W4Y2_9STRA</name>
<dbReference type="AlphaFoldDB" id="A0A6G0W4Y2"/>